<evidence type="ECO:0008006" key="4">
    <source>
        <dbReference type="Google" id="ProtNLM"/>
    </source>
</evidence>
<feature type="signal peptide" evidence="1">
    <location>
        <begin position="1"/>
        <end position="41"/>
    </location>
</feature>
<evidence type="ECO:0000313" key="3">
    <source>
        <dbReference type="Proteomes" id="UP000799766"/>
    </source>
</evidence>
<proteinExistence type="predicted"/>
<accession>A0A6A6P535</accession>
<dbReference type="AlphaFoldDB" id="A0A6A6P535"/>
<organism evidence="2 3">
    <name type="scientific">Lineolata rhizophorae</name>
    <dbReference type="NCBI Taxonomy" id="578093"/>
    <lineage>
        <taxon>Eukaryota</taxon>
        <taxon>Fungi</taxon>
        <taxon>Dikarya</taxon>
        <taxon>Ascomycota</taxon>
        <taxon>Pezizomycotina</taxon>
        <taxon>Dothideomycetes</taxon>
        <taxon>Dothideomycetes incertae sedis</taxon>
        <taxon>Lineolatales</taxon>
        <taxon>Lineolataceae</taxon>
        <taxon>Lineolata</taxon>
    </lineage>
</organism>
<dbReference type="EMBL" id="MU001676">
    <property type="protein sequence ID" value="KAF2458999.1"/>
    <property type="molecule type" value="Genomic_DNA"/>
</dbReference>
<keyword evidence="1" id="KW-0732">Signal</keyword>
<reference evidence="2" key="1">
    <citation type="journal article" date="2020" name="Stud. Mycol.">
        <title>101 Dothideomycetes genomes: a test case for predicting lifestyles and emergence of pathogens.</title>
        <authorList>
            <person name="Haridas S."/>
            <person name="Albert R."/>
            <person name="Binder M."/>
            <person name="Bloem J."/>
            <person name="Labutti K."/>
            <person name="Salamov A."/>
            <person name="Andreopoulos B."/>
            <person name="Baker S."/>
            <person name="Barry K."/>
            <person name="Bills G."/>
            <person name="Bluhm B."/>
            <person name="Cannon C."/>
            <person name="Castanera R."/>
            <person name="Culley D."/>
            <person name="Daum C."/>
            <person name="Ezra D."/>
            <person name="Gonzalez J."/>
            <person name="Henrissat B."/>
            <person name="Kuo A."/>
            <person name="Liang C."/>
            <person name="Lipzen A."/>
            <person name="Lutzoni F."/>
            <person name="Magnuson J."/>
            <person name="Mondo S."/>
            <person name="Nolan M."/>
            <person name="Ohm R."/>
            <person name="Pangilinan J."/>
            <person name="Park H.-J."/>
            <person name="Ramirez L."/>
            <person name="Alfaro M."/>
            <person name="Sun H."/>
            <person name="Tritt A."/>
            <person name="Yoshinaga Y."/>
            <person name="Zwiers L.-H."/>
            <person name="Turgeon B."/>
            <person name="Goodwin S."/>
            <person name="Spatafora J."/>
            <person name="Crous P."/>
            <person name="Grigoriev I."/>
        </authorList>
    </citation>
    <scope>NUCLEOTIDE SEQUENCE</scope>
    <source>
        <strain evidence="2">ATCC 16933</strain>
    </source>
</reference>
<protein>
    <recommendedName>
        <fullName evidence="4">Secreted protein</fullName>
    </recommendedName>
</protein>
<evidence type="ECO:0000313" key="2">
    <source>
        <dbReference type="EMBL" id="KAF2458999.1"/>
    </source>
</evidence>
<dbReference type="Proteomes" id="UP000799766">
    <property type="component" value="Unassembled WGS sequence"/>
</dbReference>
<gene>
    <name evidence="2" type="ORF">BDY21DRAFT_198627</name>
</gene>
<keyword evidence="3" id="KW-1185">Reference proteome</keyword>
<evidence type="ECO:0000256" key="1">
    <source>
        <dbReference type="SAM" id="SignalP"/>
    </source>
</evidence>
<feature type="chain" id="PRO_5025445398" description="Secreted protein" evidence="1">
    <location>
        <begin position="42"/>
        <end position="93"/>
    </location>
</feature>
<name>A0A6A6P535_9PEZI</name>
<sequence>MKSRWSVHSHLCGCTTPSGALPLPLAHLLLTWTSFCASGRAFLPHCPEPPLVVHASPNPSSSAGIITARHDSRQAVKMVDQNSHCSYRHIYIV</sequence>